<keyword evidence="4" id="KW-1185">Reference proteome</keyword>
<gene>
    <name evidence="3" type="ORF">ACEU3E_26655</name>
</gene>
<dbReference type="EMBL" id="JBHDLN010000016">
    <property type="protein sequence ID" value="MFB0845773.1"/>
    <property type="molecule type" value="Genomic_DNA"/>
</dbReference>
<dbReference type="InterPro" id="IPR007119">
    <property type="entry name" value="Phage_tail_spike_N"/>
</dbReference>
<dbReference type="Proteomes" id="UP001575622">
    <property type="component" value="Unassembled WGS sequence"/>
</dbReference>
<sequence>MPKAAVTIYDANMRRVALLENAHSIGYEMPFNALWTATFTLPANDEKNAECKPLYFVEIFEDDIRIGLFRITPNTARRSSDGQTITYQCEHVLATLLDDVMFQYHTVGNLGVYTADVLRYILQRQSTQRWQLGTVAFARQFEYNWENENLLGALFSVPKPFVDSYQWTWDTTVYPWRLNLIAPSDQVEARIRYGVNLKGIEKTVDPTNLCTRLYGLGYGEGVNQLTFAELNGGKPYIDADTQAQYGVISRIFVDRRFEFPDTLLARCQAMLNELKTPRTTYRVQAAELYRLTKDPIDRFRTGSMVRIQDAELGVDVTARVMNVRKRDLYGAPGDVEIEIANRSQDIAGTIADLSNRQRINEVYAQGATNLDSHDFADNCDPQHPAIIRFFLPEETARINKMILSYQCGPFRGYSRGAAAGGGTSQTTSSGGGTTQTTTSGGGTTATSSSGGGYVSSTASGGGNTSGPSSLTTTNPGGAAPMETNYVTGTQWDLNFQYGPPEVTQLTGRHNHGFNNGDVFVLQDGSYRVFVESGDHRHGLVNHKHTFMLPNHTHDMPHTHSIPAHSHGISIPNHEHNVTIPNHSHDVTIPAHSHSVTIPEHTHDMVYGIFEGPTPTSVSIHIDGNLIPVNSTNANNINIIPYLSKSGDGKVTRGTWHEIKITPNSLGRVTANVVTQLFVQSRGGGDF</sequence>
<dbReference type="InterPro" id="IPR010572">
    <property type="entry name" value="Tail_dom"/>
</dbReference>
<feature type="compositionally biased region" description="Low complexity" evidence="1">
    <location>
        <begin position="465"/>
        <end position="477"/>
    </location>
</feature>
<name>A0ABV4V967_9BACL</name>
<accession>A0ABV4V967</accession>
<feature type="region of interest" description="Disordered" evidence="1">
    <location>
        <begin position="417"/>
        <end position="483"/>
    </location>
</feature>
<reference evidence="3 4" key="1">
    <citation type="submission" date="2024-09" db="EMBL/GenBank/DDBJ databases">
        <authorList>
            <person name="Makale K.P.P."/>
            <person name="Makhzoum A."/>
            <person name="Rantong G."/>
            <person name="Rahube T.O."/>
        </authorList>
    </citation>
    <scope>NUCLEOTIDE SEQUENCE [LARGE SCALE GENOMIC DNA]</scope>
    <source>
        <strain evidence="3 4">KM_D13</strain>
    </source>
</reference>
<organism evidence="3 4">
    <name type="scientific">Paenibacillus oleatilyticus</name>
    <dbReference type="NCBI Taxonomy" id="2594886"/>
    <lineage>
        <taxon>Bacteria</taxon>
        <taxon>Bacillati</taxon>
        <taxon>Bacillota</taxon>
        <taxon>Bacilli</taxon>
        <taxon>Bacillales</taxon>
        <taxon>Paenibacillaceae</taxon>
        <taxon>Paenibacillus</taxon>
    </lineage>
</organism>
<evidence type="ECO:0000313" key="3">
    <source>
        <dbReference type="EMBL" id="MFB0845773.1"/>
    </source>
</evidence>
<protein>
    <submittedName>
        <fullName evidence="3">Phage tail protein</fullName>
    </submittedName>
</protein>
<feature type="domain" description="Tail spike" evidence="2">
    <location>
        <begin position="95"/>
        <end position="352"/>
    </location>
</feature>
<dbReference type="NCBIfam" id="TIGR01665">
    <property type="entry name" value="put_anti_recept"/>
    <property type="match status" value="1"/>
</dbReference>
<dbReference type="Pfam" id="PF06605">
    <property type="entry name" value="Prophage_tail"/>
    <property type="match status" value="1"/>
</dbReference>
<evidence type="ECO:0000256" key="1">
    <source>
        <dbReference type="SAM" id="MobiDB-lite"/>
    </source>
</evidence>
<comment type="caution">
    <text evidence="3">The sequence shown here is derived from an EMBL/GenBank/DDBJ whole genome shotgun (WGS) entry which is preliminary data.</text>
</comment>
<proteinExistence type="predicted"/>
<feature type="compositionally biased region" description="Gly residues" evidence="1">
    <location>
        <begin position="418"/>
        <end position="464"/>
    </location>
</feature>
<evidence type="ECO:0000259" key="2">
    <source>
        <dbReference type="Pfam" id="PF06605"/>
    </source>
</evidence>
<dbReference type="RefSeq" id="WP_373955820.1">
    <property type="nucleotide sequence ID" value="NZ_JBHDLN010000016.1"/>
</dbReference>
<evidence type="ECO:0000313" key="4">
    <source>
        <dbReference type="Proteomes" id="UP001575622"/>
    </source>
</evidence>